<evidence type="ECO:0000313" key="2">
    <source>
        <dbReference type="EMBL" id="SJL17287.1"/>
    </source>
</evidence>
<name>A0A284S8F1_ARMOS</name>
<sequence length="456" mass="49873">MKLRDFAAGYRSKEIARRLKDSTPFLIQILKLSHQAKTHPTVSFAHDLLYTCDAIITELPANLQLSSFDSWELWTSKRSGHIMIEEDTPLPEAFLAALSDQGQKRKVPPHDDSGNKDTLGDDDNEEQGDATSGDKGSDNESEERLDESEEEIVPKIKGTIKNQKLKASSPKKKFTTPKEPRVGLSIMVPVGPPKKAAKTQPGSVKDEPAPTSSSHGPRVSQHSKGKREEKPMASSSKAVAPTTMTIKNKKHLAYGSKYSAHRYGREAPVPVKDEEIETIVQISIMPQYGCAQCLSSIQNQPCVFLGWGKRCNNCEAATKSLCSFHAEPVQRYHARKELAKFVEATPDIFETCANATAQAAQQYCTSLEETLIICQDAAANKGRNTLQGIMFESVDFEEQLRTALVSLGRSSATPSNTAGTSSFSQSTTQAFSQPPLRNDSPPHLIIEDSGAITTPA</sequence>
<protein>
    <submittedName>
        <fullName evidence="2">Uncharacterized protein</fullName>
    </submittedName>
</protein>
<evidence type="ECO:0000256" key="1">
    <source>
        <dbReference type="SAM" id="MobiDB-lite"/>
    </source>
</evidence>
<feature type="region of interest" description="Disordered" evidence="1">
    <location>
        <begin position="410"/>
        <end position="456"/>
    </location>
</feature>
<dbReference type="Proteomes" id="UP000219338">
    <property type="component" value="Unassembled WGS sequence"/>
</dbReference>
<feature type="compositionally biased region" description="Polar residues" evidence="1">
    <location>
        <begin position="233"/>
        <end position="245"/>
    </location>
</feature>
<dbReference type="EMBL" id="FUEG01000042">
    <property type="protein sequence ID" value="SJL17287.1"/>
    <property type="molecule type" value="Genomic_DNA"/>
</dbReference>
<proteinExistence type="predicted"/>
<keyword evidence="3" id="KW-1185">Reference proteome</keyword>
<organism evidence="2 3">
    <name type="scientific">Armillaria ostoyae</name>
    <name type="common">Armillaria root rot fungus</name>
    <dbReference type="NCBI Taxonomy" id="47428"/>
    <lineage>
        <taxon>Eukaryota</taxon>
        <taxon>Fungi</taxon>
        <taxon>Dikarya</taxon>
        <taxon>Basidiomycota</taxon>
        <taxon>Agaricomycotina</taxon>
        <taxon>Agaricomycetes</taxon>
        <taxon>Agaricomycetidae</taxon>
        <taxon>Agaricales</taxon>
        <taxon>Marasmiineae</taxon>
        <taxon>Physalacriaceae</taxon>
        <taxon>Armillaria</taxon>
    </lineage>
</organism>
<feature type="region of interest" description="Disordered" evidence="1">
    <location>
        <begin position="101"/>
        <end position="245"/>
    </location>
</feature>
<feature type="compositionally biased region" description="Basic and acidic residues" evidence="1">
    <location>
        <begin position="108"/>
        <end position="119"/>
    </location>
</feature>
<accession>A0A284S8F1</accession>
<gene>
    <name evidence="2" type="ORF">ARMOST_20834</name>
</gene>
<dbReference type="AlphaFoldDB" id="A0A284S8F1"/>
<feature type="compositionally biased region" description="Low complexity" evidence="1">
    <location>
        <begin position="417"/>
        <end position="433"/>
    </location>
</feature>
<evidence type="ECO:0000313" key="3">
    <source>
        <dbReference type="Proteomes" id="UP000219338"/>
    </source>
</evidence>
<feature type="compositionally biased region" description="Acidic residues" evidence="1">
    <location>
        <begin position="139"/>
        <end position="151"/>
    </location>
</feature>
<reference evidence="3" key="1">
    <citation type="journal article" date="2017" name="Nat. Ecol. Evol.">
        <title>Genome expansion and lineage-specific genetic innovations in the forest pathogenic fungi Armillaria.</title>
        <authorList>
            <person name="Sipos G."/>
            <person name="Prasanna A.N."/>
            <person name="Walter M.C."/>
            <person name="O'Connor E."/>
            <person name="Balint B."/>
            <person name="Krizsan K."/>
            <person name="Kiss B."/>
            <person name="Hess J."/>
            <person name="Varga T."/>
            <person name="Slot J."/>
            <person name="Riley R."/>
            <person name="Boka B."/>
            <person name="Rigling D."/>
            <person name="Barry K."/>
            <person name="Lee J."/>
            <person name="Mihaltcheva S."/>
            <person name="LaButti K."/>
            <person name="Lipzen A."/>
            <person name="Waldron R."/>
            <person name="Moloney N.M."/>
            <person name="Sperisen C."/>
            <person name="Kredics L."/>
            <person name="Vagvoelgyi C."/>
            <person name="Patrignani A."/>
            <person name="Fitzpatrick D."/>
            <person name="Nagy I."/>
            <person name="Doyle S."/>
            <person name="Anderson J.B."/>
            <person name="Grigoriev I.V."/>
            <person name="Gueldener U."/>
            <person name="Muensterkoetter M."/>
            <person name="Nagy L.G."/>
        </authorList>
    </citation>
    <scope>NUCLEOTIDE SEQUENCE [LARGE SCALE GENOMIC DNA]</scope>
    <source>
        <strain evidence="3">C18/9</strain>
    </source>
</reference>